<keyword evidence="2" id="KW-1003">Cell membrane</keyword>
<dbReference type="InterPro" id="IPR007891">
    <property type="entry name" value="CHASE3"/>
</dbReference>
<dbReference type="CDD" id="cd06225">
    <property type="entry name" value="HAMP"/>
    <property type="match status" value="1"/>
</dbReference>
<dbReference type="CDD" id="cd11386">
    <property type="entry name" value="MCP_signal"/>
    <property type="match status" value="1"/>
</dbReference>
<evidence type="ECO:0000256" key="1">
    <source>
        <dbReference type="ARBA" id="ARBA00004236"/>
    </source>
</evidence>
<dbReference type="PANTHER" id="PTHR32089">
    <property type="entry name" value="METHYL-ACCEPTING CHEMOTAXIS PROTEIN MCPB"/>
    <property type="match status" value="1"/>
</dbReference>
<dbReference type="SMART" id="SM00283">
    <property type="entry name" value="MA"/>
    <property type="match status" value="1"/>
</dbReference>
<dbReference type="Pfam" id="PF00672">
    <property type="entry name" value="HAMP"/>
    <property type="match status" value="1"/>
</dbReference>
<dbReference type="PRINTS" id="PR00260">
    <property type="entry name" value="CHEMTRNSDUCR"/>
</dbReference>
<organism evidence="10 11">
    <name type="scientific">Cytobacillus eiseniae</name>
    <dbReference type="NCBI Taxonomy" id="762947"/>
    <lineage>
        <taxon>Bacteria</taxon>
        <taxon>Bacillati</taxon>
        <taxon>Bacillota</taxon>
        <taxon>Bacilli</taxon>
        <taxon>Bacillales</taxon>
        <taxon>Bacillaceae</taxon>
        <taxon>Cytobacillus</taxon>
    </lineage>
</organism>
<evidence type="ECO:0000256" key="7">
    <source>
        <dbReference type="SAM" id="Phobius"/>
    </source>
</evidence>
<keyword evidence="3 7" id="KW-0472">Membrane</keyword>
<evidence type="ECO:0000313" key="11">
    <source>
        <dbReference type="Proteomes" id="UP001519293"/>
    </source>
</evidence>
<dbReference type="SUPFAM" id="SSF58104">
    <property type="entry name" value="Methyl-accepting chemotaxis protein (MCP) signaling domain"/>
    <property type="match status" value="1"/>
</dbReference>
<dbReference type="Proteomes" id="UP001519293">
    <property type="component" value="Unassembled WGS sequence"/>
</dbReference>
<dbReference type="Gene3D" id="1.10.287.950">
    <property type="entry name" value="Methyl-accepting chemotaxis protein"/>
    <property type="match status" value="1"/>
</dbReference>
<evidence type="ECO:0000256" key="2">
    <source>
        <dbReference type="ARBA" id="ARBA00022475"/>
    </source>
</evidence>
<evidence type="ECO:0000256" key="6">
    <source>
        <dbReference type="PROSITE-ProRule" id="PRU00284"/>
    </source>
</evidence>
<protein>
    <submittedName>
        <fullName evidence="10">Methyl-accepting chemotaxis protein</fullName>
    </submittedName>
</protein>
<dbReference type="RefSeq" id="WP_066393894.1">
    <property type="nucleotide sequence ID" value="NZ_JAGIKZ010000002.1"/>
</dbReference>
<reference evidence="10 11" key="1">
    <citation type="submission" date="2021-03" db="EMBL/GenBank/DDBJ databases">
        <title>Genomic Encyclopedia of Type Strains, Phase IV (KMG-IV): sequencing the most valuable type-strain genomes for metagenomic binning, comparative biology and taxonomic classification.</title>
        <authorList>
            <person name="Goeker M."/>
        </authorList>
    </citation>
    <scope>NUCLEOTIDE SEQUENCE [LARGE SCALE GENOMIC DNA]</scope>
    <source>
        <strain evidence="10 11">DSM 26675</strain>
    </source>
</reference>
<keyword evidence="7" id="KW-0812">Transmembrane</keyword>
<dbReference type="EMBL" id="JAGIKZ010000002">
    <property type="protein sequence ID" value="MBP2240269.1"/>
    <property type="molecule type" value="Genomic_DNA"/>
</dbReference>
<dbReference type="InterPro" id="IPR003660">
    <property type="entry name" value="HAMP_dom"/>
</dbReference>
<evidence type="ECO:0000256" key="5">
    <source>
        <dbReference type="ARBA" id="ARBA00029447"/>
    </source>
</evidence>
<evidence type="ECO:0000256" key="3">
    <source>
        <dbReference type="ARBA" id="ARBA00023136"/>
    </source>
</evidence>
<feature type="transmembrane region" description="Helical" evidence="7">
    <location>
        <begin position="183"/>
        <end position="203"/>
    </location>
</feature>
<dbReference type="InterPro" id="IPR004089">
    <property type="entry name" value="MCPsignal_dom"/>
</dbReference>
<comment type="caution">
    <text evidence="10">The sequence shown here is derived from an EMBL/GenBank/DDBJ whole genome shotgun (WGS) entry which is preliminary data.</text>
</comment>
<evidence type="ECO:0000259" key="8">
    <source>
        <dbReference type="PROSITE" id="PS50111"/>
    </source>
</evidence>
<evidence type="ECO:0000256" key="4">
    <source>
        <dbReference type="ARBA" id="ARBA00023224"/>
    </source>
</evidence>
<keyword evidence="4 6" id="KW-0807">Transducer</keyword>
<comment type="subcellular location">
    <subcellularLocation>
        <location evidence="1">Cell membrane</location>
    </subcellularLocation>
</comment>
<dbReference type="InterPro" id="IPR004090">
    <property type="entry name" value="Chemotax_Me-accpt_rcpt"/>
</dbReference>
<dbReference type="PANTHER" id="PTHR32089:SF112">
    <property type="entry name" value="LYSOZYME-LIKE PROTEIN-RELATED"/>
    <property type="match status" value="1"/>
</dbReference>
<dbReference type="Pfam" id="PF05227">
    <property type="entry name" value="CHASE3"/>
    <property type="match status" value="1"/>
</dbReference>
<keyword evidence="7" id="KW-1133">Transmembrane helix</keyword>
<dbReference type="SMART" id="SM00304">
    <property type="entry name" value="HAMP"/>
    <property type="match status" value="1"/>
</dbReference>
<dbReference type="Gene3D" id="6.10.340.10">
    <property type="match status" value="1"/>
</dbReference>
<name>A0ABS4RD54_9BACI</name>
<sequence length="563" mass="62153">MKITVRKKLIFGFIIVLMLFGIVAGISNYELKRINDRYTNLLNEGVQNLLLVKNFKEDLTIESNGIRGYLLSGESTYITDYDMARKRLDQQLDVLAELIVNEEAQSLITDLKKLHGEFAEITEAALFYKIEGNEAAYLELIQTSAKEVGQAFSLKADELIKYEETRLTKESEKNAEAILSTQLTVIIISIASFIFAIGIAIFISRMITRPIQMAAKSMDQIANGELHIEEVKVKSKDEIGSLIHSLNSMVKDLRKMVSQIRGISTHLTASSEELASSAEQSTDAAEQVSQISQQNVASIEQQITGFQEVATAVHEMDQSIHAITKSSEEMLEVTNRSNHLSSKGEQSIERVFIQMNEVSQSVQNATKSIQLLEVRSDEISNISSIITNIAEQTNLLALNAAIEAARAGEHGKGFAVVADEVRKLAEESKKSAIQIQNMIGMIQQETNLAVGVMDVGNKQVTDMFTETKEARNAFKEIAETMLDTAGMVENINYLLGNLSVLSEQITVVITNVEEISKNSVSASEDASAATEEQLATMEEVFTSSISLAKLADEMQTVVSRFKL</sequence>
<keyword evidence="11" id="KW-1185">Reference proteome</keyword>
<dbReference type="PROSITE" id="PS50111">
    <property type="entry name" value="CHEMOTAXIS_TRANSDUC_2"/>
    <property type="match status" value="1"/>
</dbReference>
<comment type="similarity">
    <text evidence="5">Belongs to the methyl-accepting chemotaxis (MCP) protein family.</text>
</comment>
<dbReference type="PROSITE" id="PS50885">
    <property type="entry name" value="HAMP"/>
    <property type="match status" value="1"/>
</dbReference>
<evidence type="ECO:0000313" key="10">
    <source>
        <dbReference type="EMBL" id="MBP2240269.1"/>
    </source>
</evidence>
<gene>
    <name evidence="10" type="ORF">J2Z40_000822</name>
</gene>
<evidence type="ECO:0000259" key="9">
    <source>
        <dbReference type="PROSITE" id="PS50885"/>
    </source>
</evidence>
<feature type="domain" description="HAMP" evidence="9">
    <location>
        <begin position="205"/>
        <end position="258"/>
    </location>
</feature>
<dbReference type="Pfam" id="PF00015">
    <property type="entry name" value="MCPsignal"/>
    <property type="match status" value="1"/>
</dbReference>
<feature type="domain" description="Methyl-accepting transducer" evidence="8">
    <location>
        <begin position="277"/>
        <end position="513"/>
    </location>
</feature>
<accession>A0ABS4RD54</accession>
<proteinExistence type="inferred from homology"/>